<accession>A0A068QT56</accession>
<sequence length="54" mass="6498">MKTKNQPDLVCYTRRTPKCIYYPPASRGDNKQLSFYELQLDVYRVYTCLMILCR</sequence>
<organism evidence="1 2">
    <name type="scientific">Xenorhabdus doucetiae</name>
    <dbReference type="NCBI Taxonomy" id="351671"/>
    <lineage>
        <taxon>Bacteria</taxon>
        <taxon>Pseudomonadati</taxon>
        <taxon>Pseudomonadota</taxon>
        <taxon>Gammaproteobacteria</taxon>
        <taxon>Enterobacterales</taxon>
        <taxon>Morganellaceae</taxon>
        <taxon>Xenorhabdus</taxon>
    </lineage>
</organism>
<dbReference type="HOGENOM" id="CLU_3049457_0_0_6"/>
<gene>
    <name evidence="1" type="ORF">XDD1_1331</name>
</gene>
<proteinExistence type="predicted"/>
<dbReference type="AlphaFoldDB" id="A0A068QT56"/>
<name>A0A068QT56_9GAMM</name>
<evidence type="ECO:0000313" key="2">
    <source>
        <dbReference type="Proteomes" id="UP000032721"/>
    </source>
</evidence>
<dbReference type="EMBL" id="FO704550">
    <property type="protein sequence ID" value="CDG17030.1"/>
    <property type="molecule type" value="Genomic_DNA"/>
</dbReference>
<dbReference type="STRING" id="351671.XDD1_1331"/>
<reference evidence="1 2" key="1">
    <citation type="submission" date="2013-07" db="EMBL/GenBank/DDBJ databases">
        <authorList>
            <person name="Genoscope - CEA"/>
        </authorList>
    </citation>
    <scope>NUCLEOTIDE SEQUENCE [LARGE SCALE GENOMIC DNA]</scope>
    <source>
        <strain evidence="2">FRM16 / DSM 17909</strain>
    </source>
</reference>
<dbReference type="Proteomes" id="UP000032721">
    <property type="component" value="Chromosome"/>
</dbReference>
<evidence type="ECO:0000313" key="1">
    <source>
        <dbReference type="EMBL" id="CDG17030.1"/>
    </source>
</evidence>
<dbReference type="KEGG" id="xdo:XDD1_1331"/>
<protein>
    <submittedName>
        <fullName evidence="1">Uncharacterized protein</fullName>
    </submittedName>
</protein>